<dbReference type="EC" id="5.3.1.16" evidence="5"/>
<comment type="catalytic activity">
    <reaction evidence="1">
        <text>1-(5-phospho-beta-D-ribosyl)-5-[(5-phospho-beta-D-ribosylamino)methylideneamino]imidazole-4-carboxamide = 5-[(5-phospho-1-deoxy-D-ribulos-1-ylimino)methylamino]-1-(5-phospho-beta-D-ribosyl)imidazole-4-carboxamide</text>
        <dbReference type="Rhea" id="RHEA:15469"/>
        <dbReference type="ChEBI" id="CHEBI:58435"/>
        <dbReference type="ChEBI" id="CHEBI:58525"/>
        <dbReference type="EC" id="5.3.1.16"/>
    </reaction>
</comment>
<evidence type="ECO:0000256" key="2">
    <source>
        <dbReference type="ARBA" id="ARBA00004496"/>
    </source>
</evidence>
<evidence type="ECO:0000256" key="8">
    <source>
        <dbReference type="ARBA" id="ARBA00023102"/>
    </source>
</evidence>
<dbReference type="GO" id="GO:0000105">
    <property type="term" value="P:L-histidine biosynthetic process"/>
    <property type="evidence" value="ECO:0007669"/>
    <property type="project" value="UniProtKB-UniPathway"/>
</dbReference>
<dbReference type="PANTHER" id="PTHR43090">
    <property type="entry name" value="1-(5-PHOSPHORIBOSYL)-5-[(5-PHOSPHORIBOSYLAMINO)METHYLIDENEAMINO] IMIDAZOLE-4-CARBOXAMIDE ISOMERASE"/>
    <property type="match status" value="1"/>
</dbReference>
<dbReference type="UniPathway" id="UPA00031">
    <property type="reaction ID" value="UER00009"/>
</dbReference>
<sequence>MGSSENNRQSQASVESLSSFELLPAIDISNGLSVRAGDEASTESYGSPLEIASDWISQGANWIHLVDLDAAFGRGENRKLISEVASSCSGIKVQVSGGIRDTESLQAAIATGAERINLATSALLDMDWVEDTIKSHSDRISVSLDVSGRRLIARGTKEEAGELEESLIKLNKFGCARYVVTDVARDGSLTGPNMELLEQVLALTSKPVIASGGISKLSDLEALMTLRSSGLAGAVLGKALYVGRFSLEQALQVVRS</sequence>
<dbReference type="Gene3D" id="3.20.20.70">
    <property type="entry name" value="Aldolase class I"/>
    <property type="match status" value="1"/>
</dbReference>
<evidence type="ECO:0000256" key="4">
    <source>
        <dbReference type="ARBA" id="ARBA00009667"/>
    </source>
</evidence>
<keyword evidence="7" id="KW-0028">Amino-acid biosynthesis</keyword>
<dbReference type="GO" id="GO:0005737">
    <property type="term" value="C:cytoplasm"/>
    <property type="evidence" value="ECO:0007669"/>
    <property type="project" value="UniProtKB-SubCell"/>
</dbReference>
<accession>A0A6J6C6X8</accession>
<evidence type="ECO:0000256" key="6">
    <source>
        <dbReference type="ARBA" id="ARBA00022490"/>
    </source>
</evidence>
<dbReference type="GO" id="GO:0003949">
    <property type="term" value="F:1-(5-phosphoribosyl)-5-[(5-phosphoribosylamino)methylideneamino]imidazole-4-carboxamide isomerase activity"/>
    <property type="evidence" value="ECO:0007669"/>
    <property type="project" value="UniProtKB-EC"/>
</dbReference>
<keyword evidence="9" id="KW-0413">Isomerase</keyword>
<dbReference type="InterPro" id="IPR023016">
    <property type="entry name" value="HisA/PriA"/>
</dbReference>
<evidence type="ECO:0000313" key="10">
    <source>
        <dbReference type="EMBL" id="CAB4547022.1"/>
    </source>
</evidence>
<dbReference type="HAMAP" id="MF_01014">
    <property type="entry name" value="HisA"/>
    <property type="match status" value="1"/>
</dbReference>
<dbReference type="SUPFAM" id="SSF51366">
    <property type="entry name" value="Ribulose-phoshate binding barrel"/>
    <property type="match status" value="1"/>
</dbReference>
<organism evidence="10">
    <name type="scientific">freshwater metagenome</name>
    <dbReference type="NCBI Taxonomy" id="449393"/>
    <lineage>
        <taxon>unclassified sequences</taxon>
        <taxon>metagenomes</taxon>
        <taxon>ecological metagenomes</taxon>
    </lineage>
</organism>
<dbReference type="InterPro" id="IPR006062">
    <property type="entry name" value="His_biosynth"/>
</dbReference>
<protein>
    <recommendedName>
        <fullName evidence="5">1-(5-phosphoribosyl)-5-[(5-phosphoribosylamino)methylideneamino]imidazole-4-carboxamideisomerase</fullName>
        <ecNumber evidence="5">5.3.1.16</ecNumber>
    </recommendedName>
</protein>
<evidence type="ECO:0000256" key="9">
    <source>
        <dbReference type="ARBA" id="ARBA00023235"/>
    </source>
</evidence>
<name>A0A6J6C6X8_9ZZZZ</name>
<dbReference type="CDD" id="cd04732">
    <property type="entry name" value="HisA"/>
    <property type="match status" value="1"/>
</dbReference>
<dbReference type="PANTHER" id="PTHR43090:SF2">
    <property type="entry name" value="1-(5-PHOSPHORIBOSYL)-5-[(5-PHOSPHORIBOSYLAMINO)METHYLIDENEAMINO] IMIDAZOLE-4-CARBOXAMIDE ISOMERASE"/>
    <property type="match status" value="1"/>
</dbReference>
<dbReference type="InterPro" id="IPR011060">
    <property type="entry name" value="RibuloseP-bd_barrel"/>
</dbReference>
<dbReference type="FunFam" id="3.20.20.70:FF:000009">
    <property type="entry name" value="1-(5-phosphoribosyl)-5-[(5-phosphoribosylamino)methylideneamino] imidazole-4-carboxamide isomerase"/>
    <property type="match status" value="1"/>
</dbReference>
<dbReference type="EMBL" id="CAEZSX010000003">
    <property type="protein sequence ID" value="CAB4547022.1"/>
    <property type="molecule type" value="Genomic_DNA"/>
</dbReference>
<dbReference type="GO" id="GO:0000162">
    <property type="term" value="P:L-tryptophan biosynthetic process"/>
    <property type="evidence" value="ECO:0007669"/>
    <property type="project" value="TreeGrafter"/>
</dbReference>
<dbReference type="InterPro" id="IPR013785">
    <property type="entry name" value="Aldolase_TIM"/>
</dbReference>
<proteinExistence type="inferred from homology"/>
<dbReference type="AlphaFoldDB" id="A0A6J6C6X8"/>
<evidence type="ECO:0000256" key="3">
    <source>
        <dbReference type="ARBA" id="ARBA00005133"/>
    </source>
</evidence>
<gene>
    <name evidence="10" type="ORF">UFOPK1537_00045</name>
</gene>
<dbReference type="InterPro" id="IPR044524">
    <property type="entry name" value="Isoase_HisA-like"/>
</dbReference>
<evidence type="ECO:0000256" key="7">
    <source>
        <dbReference type="ARBA" id="ARBA00022605"/>
    </source>
</evidence>
<comment type="similarity">
    <text evidence="4">Belongs to the HisA/HisF family.</text>
</comment>
<comment type="subcellular location">
    <subcellularLocation>
        <location evidence="2">Cytoplasm</location>
    </subcellularLocation>
</comment>
<dbReference type="Pfam" id="PF00977">
    <property type="entry name" value="His_biosynth"/>
    <property type="match status" value="1"/>
</dbReference>
<keyword evidence="8" id="KW-0368">Histidine biosynthesis</keyword>
<reference evidence="10" key="1">
    <citation type="submission" date="2020-05" db="EMBL/GenBank/DDBJ databases">
        <authorList>
            <person name="Chiriac C."/>
            <person name="Salcher M."/>
            <person name="Ghai R."/>
            <person name="Kavagutti S V."/>
        </authorList>
    </citation>
    <scope>NUCLEOTIDE SEQUENCE</scope>
</reference>
<keyword evidence="6" id="KW-0963">Cytoplasm</keyword>
<comment type="pathway">
    <text evidence="3">Amino-acid biosynthesis; L-histidine biosynthesis; L-histidine from 5-phospho-alpha-D-ribose 1-diphosphate: step 4/9.</text>
</comment>
<evidence type="ECO:0000256" key="1">
    <source>
        <dbReference type="ARBA" id="ARBA00000901"/>
    </source>
</evidence>
<evidence type="ECO:0000256" key="5">
    <source>
        <dbReference type="ARBA" id="ARBA00012550"/>
    </source>
</evidence>